<dbReference type="STRING" id="1793.AWC04_05430"/>
<dbReference type="Proteomes" id="UP000193484">
    <property type="component" value="Unassembled WGS sequence"/>
</dbReference>
<dbReference type="Gene3D" id="1.10.10.10">
    <property type="entry name" value="Winged helix-like DNA-binding domain superfamily/Winged helix DNA-binding domain"/>
    <property type="match status" value="1"/>
</dbReference>
<dbReference type="RefSeq" id="WP_085093828.1">
    <property type="nucleotide sequence ID" value="NZ_AP022603.1"/>
</dbReference>
<dbReference type="InterPro" id="IPR036388">
    <property type="entry name" value="WH-like_DNA-bd_sf"/>
</dbReference>
<dbReference type="InterPro" id="IPR011991">
    <property type="entry name" value="ArsR-like_HTH"/>
</dbReference>
<dbReference type="PROSITE" id="PS51118">
    <property type="entry name" value="HTH_HXLR"/>
    <property type="match status" value="1"/>
</dbReference>
<gene>
    <name evidence="1" type="ORF">AWC04_05430</name>
</gene>
<accession>A0A1X1RIG5</accession>
<organism evidence="1 2">
    <name type="scientific">Mycolicibacterium fallax</name>
    <name type="common">Mycobacterium fallax</name>
    <dbReference type="NCBI Taxonomy" id="1793"/>
    <lineage>
        <taxon>Bacteria</taxon>
        <taxon>Bacillati</taxon>
        <taxon>Actinomycetota</taxon>
        <taxon>Actinomycetes</taxon>
        <taxon>Mycobacteriales</taxon>
        <taxon>Mycobacteriaceae</taxon>
        <taxon>Mycolicibacterium</taxon>
    </lineage>
</organism>
<dbReference type="PANTHER" id="PTHR33204">
    <property type="entry name" value="TRANSCRIPTIONAL REGULATOR, MARR FAMILY"/>
    <property type="match status" value="1"/>
</dbReference>
<dbReference type="SUPFAM" id="SSF46785">
    <property type="entry name" value="Winged helix' DNA-binding domain"/>
    <property type="match status" value="1"/>
</dbReference>
<dbReference type="InterPro" id="IPR002577">
    <property type="entry name" value="HTH_HxlR"/>
</dbReference>
<evidence type="ECO:0000313" key="1">
    <source>
        <dbReference type="EMBL" id="ORV06873.1"/>
    </source>
</evidence>
<dbReference type="Pfam" id="PF01638">
    <property type="entry name" value="HxlR"/>
    <property type="match status" value="1"/>
</dbReference>
<dbReference type="InterPro" id="IPR036527">
    <property type="entry name" value="SCP2_sterol-bd_dom_sf"/>
</dbReference>
<comment type="caution">
    <text evidence="1">The sequence shown here is derived from an EMBL/GenBank/DDBJ whole genome shotgun (WGS) entry which is preliminary data.</text>
</comment>
<dbReference type="CDD" id="cd00090">
    <property type="entry name" value="HTH_ARSR"/>
    <property type="match status" value="1"/>
</dbReference>
<keyword evidence="2" id="KW-1185">Reference proteome</keyword>
<proteinExistence type="predicted"/>
<dbReference type="PANTHER" id="PTHR33204:SF18">
    <property type="entry name" value="TRANSCRIPTIONAL REGULATORY PROTEIN"/>
    <property type="match status" value="1"/>
</dbReference>
<dbReference type="InterPro" id="IPR036390">
    <property type="entry name" value="WH_DNA-bd_sf"/>
</dbReference>
<dbReference type="AlphaFoldDB" id="A0A1X1RIG5"/>
<dbReference type="SUPFAM" id="SSF55718">
    <property type="entry name" value="SCP-like"/>
    <property type="match status" value="1"/>
</dbReference>
<reference evidence="1 2" key="1">
    <citation type="submission" date="2016-01" db="EMBL/GenBank/DDBJ databases">
        <title>The new phylogeny of the genus Mycobacterium.</title>
        <authorList>
            <person name="Tarcisio F."/>
            <person name="Conor M."/>
            <person name="Antonella G."/>
            <person name="Elisabetta G."/>
            <person name="Giulia F.S."/>
            <person name="Sara T."/>
            <person name="Anna F."/>
            <person name="Clotilde B."/>
            <person name="Roberto B."/>
            <person name="Veronica D.S."/>
            <person name="Fabio R."/>
            <person name="Monica P."/>
            <person name="Olivier J."/>
            <person name="Enrico T."/>
            <person name="Nicola S."/>
        </authorList>
    </citation>
    <scope>NUCLEOTIDE SEQUENCE [LARGE SCALE GENOMIC DNA]</scope>
    <source>
        <strain evidence="1 2">DSM 44179</strain>
    </source>
</reference>
<dbReference type="EMBL" id="LQOJ01000020">
    <property type="protein sequence ID" value="ORV06873.1"/>
    <property type="molecule type" value="Genomic_DNA"/>
</dbReference>
<name>A0A1X1RIG5_MYCFA</name>
<protein>
    <submittedName>
        <fullName evidence="1">HxlR family transcriptional regulator</fullName>
    </submittedName>
</protein>
<evidence type="ECO:0000313" key="2">
    <source>
        <dbReference type="Proteomes" id="UP000193484"/>
    </source>
</evidence>
<dbReference type="OrthoDB" id="9792527at2"/>
<sequence length="227" mass="25406">MGTPYYQFCPVAKAMELLDERWTMLVIREMLAGSQRFTELRRGLPRMSPALLSKRLRELSAAGLVTRTEDHGGTRYLLTPAGSELEPIVVALGGWAVRWIGELGDPDLDPKLLMWDLHRHVNRPELPGGRLVVSFAFSDVPPRQRYWWLVCNDGEVDVCDRDPGFEATIGVRTALRTLIKIWRGDLDWAQAARAGALTVDGSGEMHRLLPRLFLLPGGRWAQAPAPG</sequence>